<accession>A0A2P5AXF7</accession>
<keyword evidence="2" id="KW-1185">Reference proteome</keyword>
<dbReference type="Proteomes" id="UP000237000">
    <property type="component" value="Unassembled WGS sequence"/>
</dbReference>
<protein>
    <submittedName>
        <fullName evidence="1">Uncharacterized protein</fullName>
    </submittedName>
</protein>
<dbReference type="AlphaFoldDB" id="A0A2P5AXF7"/>
<sequence>MDPKWSRPTAAHIMVSCFKATSKLTFIHPSKREFQSKMGCSVGGVTRVEEYSKNNFWMDVILATASGLLCSWTRALRILHI</sequence>
<comment type="caution">
    <text evidence="1">The sequence shown here is derived from an EMBL/GenBank/DDBJ whole genome shotgun (WGS) entry which is preliminary data.</text>
</comment>
<reference evidence="2" key="1">
    <citation type="submission" date="2016-06" db="EMBL/GenBank/DDBJ databases">
        <title>Parallel loss of symbiosis genes in relatives of nitrogen-fixing non-legume Parasponia.</title>
        <authorList>
            <person name="Van Velzen R."/>
            <person name="Holmer R."/>
            <person name="Bu F."/>
            <person name="Rutten L."/>
            <person name="Van Zeijl A."/>
            <person name="Liu W."/>
            <person name="Santuari L."/>
            <person name="Cao Q."/>
            <person name="Sharma T."/>
            <person name="Shen D."/>
            <person name="Roswanjaya Y."/>
            <person name="Wardhani T."/>
            <person name="Kalhor M.S."/>
            <person name="Jansen J."/>
            <person name="Van den Hoogen J."/>
            <person name="Gungor B."/>
            <person name="Hartog M."/>
            <person name="Hontelez J."/>
            <person name="Verver J."/>
            <person name="Yang W.-C."/>
            <person name="Schijlen E."/>
            <person name="Repin R."/>
            <person name="Schilthuizen M."/>
            <person name="Schranz E."/>
            <person name="Heidstra R."/>
            <person name="Miyata K."/>
            <person name="Fedorova E."/>
            <person name="Kohlen W."/>
            <person name="Bisseling T."/>
            <person name="Smit S."/>
            <person name="Geurts R."/>
        </authorList>
    </citation>
    <scope>NUCLEOTIDE SEQUENCE [LARGE SCALE GENOMIC DNA]</scope>
    <source>
        <strain evidence="2">cv. RG33-2</strain>
    </source>
</reference>
<organism evidence="1 2">
    <name type="scientific">Trema orientale</name>
    <name type="common">Charcoal tree</name>
    <name type="synonym">Celtis orientalis</name>
    <dbReference type="NCBI Taxonomy" id="63057"/>
    <lineage>
        <taxon>Eukaryota</taxon>
        <taxon>Viridiplantae</taxon>
        <taxon>Streptophyta</taxon>
        <taxon>Embryophyta</taxon>
        <taxon>Tracheophyta</taxon>
        <taxon>Spermatophyta</taxon>
        <taxon>Magnoliopsida</taxon>
        <taxon>eudicotyledons</taxon>
        <taxon>Gunneridae</taxon>
        <taxon>Pentapetalae</taxon>
        <taxon>rosids</taxon>
        <taxon>fabids</taxon>
        <taxon>Rosales</taxon>
        <taxon>Cannabaceae</taxon>
        <taxon>Trema</taxon>
    </lineage>
</organism>
<gene>
    <name evidence="1" type="ORF">TorRG33x02_338620</name>
</gene>
<evidence type="ECO:0000313" key="2">
    <source>
        <dbReference type="Proteomes" id="UP000237000"/>
    </source>
</evidence>
<evidence type="ECO:0000313" key="1">
    <source>
        <dbReference type="EMBL" id="PON41240.1"/>
    </source>
</evidence>
<name>A0A2P5AXF7_TREOI</name>
<proteinExistence type="predicted"/>
<dbReference type="EMBL" id="JXTC01000665">
    <property type="protein sequence ID" value="PON41240.1"/>
    <property type="molecule type" value="Genomic_DNA"/>
</dbReference>
<dbReference type="InParanoid" id="A0A2P5AXF7"/>